<evidence type="ECO:0000256" key="1">
    <source>
        <dbReference type="ARBA" id="ARBA00009437"/>
    </source>
</evidence>
<dbReference type="PANTHER" id="PTHR30579:SF7">
    <property type="entry name" value="HTH-TYPE TRANSCRIPTIONAL REGULATOR LRHA-RELATED"/>
    <property type="match status" value="1"/>
</dbReference>
<dbReference type="PANTHER" id="PTHR30579">
    <property type="entry name" value="TRANSCRIPTIONAL REGULATOR"/>
    <property type="match status" value="1"/>
</dbReference>
<evidence type="ECO:0000256" key="4">
    <source>
        <dbReference type="ARBA" id="ARBA00023163"/>
    </source>
</evidence>
<feature type="domain" description="HTH lysR-type" evidence="5">
    <location>
        <begin position="4"/>
        <end position="61"/>
    </location>
</feature>
<dbReference type="Gene3D" id="1.10.10.10">
    <property type="entry name" value="Winged helix-like DNA-binding domain superfamily/Winged helix DNA-binding domain"/>
    <property type="match status" value="1"/>
</dbReference>
<protein>
    <submittedName>
        <fullName evidence="6">LysR family transcriptional regulator</fullName>
    </submittedName>
</protein>
<keyword evidence="4" id="KW-0804">Transcription</keyword>
<keyword evidence="7" id="KW-1185">Reference proteome</keyword>
<accession>A0ABR9SJ15</accession>
<dbReference type="InterPro" id="IPR050176">
    <property type="entry name" value="LTTR"/>
</dbReference>
<keyword evidence="3" id="KW-0238">DNA-binding</keyword>
<dbReference type="Gene3D" id="3.40.190.10">
    <property type="entry name" value="Periplasmic binding protein-like II"/>
    <property type="match status" value="2"/>
</dbReference>
<reference evidence="6 7" key="1">
    <citation type="submission" date="2020-10" db="EMBL/GenBank/DDBJ databases">
        <title>Draft genome of Ramlibacter aquaticus LMG 30558.</title>
        <authorList>
            <person name="Props R."/>
        </authorList>
    </citation>
    <scope>NUCLEOTIDE SEQUENCE [LARGE SCALE GENOMIC DNA]</scope>
    <source>
        <strain evidence="6 7">LMG 30558</strain>
    </source>
</reference>
<gene>
    <name evidence="6" type="ORF">IM725_17355</name>
</gene>
<evidence type="ECO:0000259" key="5">
    <source>
        <dbReference type="PROSITE" id="PS50931"/>
    </source>
</evidence>
<dbReference type="SUPFAM" id="SSF53850">
    <property type="entry name" value="Periplasmic binding protein-like II"/>
    <property type="match status" value="1"/>
</dbReference>
<dbReference type="RefSeq" id="WP_193781895.1">
    <property type="nucleotide sequence ID" value="NZ_JADDOJ010000093.1"/>
</dbReference>
<comment type="caution">
    <text evidence="6">The sequence shown here is derived from an EMBL/GenBank/DDBJ whole genome shotgun (WGS) entry which is preliminary data.</text>
</comment>
<dbReference type="InterPro" id="IPR036390">
    <property type="entry name" value="WH_DNA-bd_sf"/>
</dbReference>
<evidence type="ECO:0000313" key="7">
    <source>
        <dbReference type="Proteomes" id="UP000715965"/>
    </source>
</evidence>
<evidence type="ECO:0000313" key="6">
    <source>
        <dbReference type="EMBL" id="MBE7942340.1"/>
    </source>
</evidence>
<proteinExistence type="inferred from homology"/>
<dbReference type="InterPro" id="IPR005119">
    <property type="entry name" value="LysR_subst-bd"/>
</dbReference>
<dbReference type="SUPFAM" id="SSF46785">
    <property type="entry name" value="Winged helix' DNA-binding domain"/>
    <property type="match status" value="1"/>
</dbReference>
<sequence>MQQLLPISLRAFVALAEAGTLGAAGDAIGRTPSAVSLQISLLERTLGHRLFNRGARGMQLSEAGKVLLHHARILFKAESQALAALRDAPLPGELRFGMPQDFAASRLVHTLDRFRRAHPQVRVHACIERNRVVAALARKGELDLALLISRGSAPRALLSHQRNSHWYAGRDFQWKRRQPLPLVLLEEPCIYRSDAIRALERSGIAWALSFSTADVSAMWAAVAAGVGVTVRMDLGAPRHVVQVDETLALPALPATALSLVSPRSSASPSVEALATLVGRALKRKAGAAVSG</sequence>
<keyword evidence="2" id="KW-0805">Transcription regulation</keyword>
<name>A0ABR9SJ15_9BURK</name>
<dbReference type="Pfam" id="PF00126">
    <property type="entry name" value="HTH_1"/>
    <property type="match status" value="1"/>
</dbReference>
<dbReference type="Proteomes" id="UP000715965">
    <property type="component" value="Unassembled WGS sequence"/>
</dbReference>
<dbReference type="InterPro" id="IPR036388">
    <property type="entry name" value="WH-like_DNA-bd_sf"/>
</dbReference>
<dbReference type="EMBL" id="JADDOJ010000093">
    <property type="protein sequence ID" value="MBE7942340.1"/>
    <property type="molecule type" value="Genomic_DNA"/>
</dbReference>
<dbReference type="InterPro" id="IPR000847">
    <property type="entry name" value="LysR_HTH_N"/>
</dbReference>
<evidence type="ECO:0000256" key="3">
    <source>
        <dbReference type="ARBA" id="ARBA00023125"/>
    </source>
</evidence>
<organism evidence="6 7">
    <name type="scientific">Ramlibacter aquaticus</name>
    <dbReference type="NCBI Taxonomy" id="2780094"/>
    <lineage>
        <taxon>Bacteria</taxon>
        <taxon>Pseudomonadati</taxon>
        <taxon>Pseudomonadota</taxon>
        <taxon>Betaproteobacteria</taxon>
        <taxon>Burkholderiales</taxon>
        <taxon>Comamonadaceae</taxon>
        <taxon>Ramlibacter</taxon>
    </lineage>
</organism>
<dbReference type="Pfam" id="PF03466">
    <property type="entry name" value="LysR_substrate"/>
    <property type="match status" value="1"/>
</dbReference>
<dbReference type="PROSITE" id="PS50931">
    <property type="entry name" value="HTH_LYSR"/>
    <property type="match status" value="1"/>
</dbReference>
<comment type="similarity">
    <text evidence="1">Belongs to the LysR transcriptional regulatory family.</text>
</comment>
<evidence type="ECO:0000256" key="2">
    <source>
        <dbReference type="ARBA" id="ARBA00023015"/>
    </source>
</evidence>